<dbReference type="Proteomes" id="UP000218399">
    <property type="component" value="Unassembled WGS sequence"/>
</dbReference>
<keyword evidence="2" id="KW-0238">DNA-binding</keyword>
<dbReference type="PANTHER" id="PTHR37299:SF1">
    <property type="entry name" value="STAGE 0 SPORULATION PROTEIN A HOMOLOG"/>
    <property type="match status" value="1"/>
</dbReference>
<reference evidence="2 3" key="1">
    <citation type="journal article" date="2017" name="ISME J.">
        <title>Unveiling bifidobacterial biogeography across the mammalian branch of the tree of life.</title>
        <authorList>
            <person name="Milani C."/>
            <person name="Mangifesta M."/>
            <person name="Mancabelli L."/>
            <person name="Lugli G.A."/>
            <person name="James K."/>
            <person name="Duranti S."/>
            <person name="Turroni F."/>
            <person name="Ferrario C."/>
            <person name="Ossiprandi M.C."/>
            <person name="van Sinderen D."/>
            <person name="Ventura M."/>
        </authorList>
    </citation>
    <scope>NUCLEOTIDE SEQUENCE [LARGE SCALE GENOMIC DNA]</scope>
    <source>
        <strain evidence="3">Ham19E</strain>
    </source>
</reference>
<evidence type="ECO:0000259" key="1">
    <source>
        <dbReference type="PROSITE" id="PS50930"/>
    </source>
</evidence>
<sequence length="157" mass="16549">MRVELSVGPTVGHEEARIAARASCAALDKAVELLASIGADATIIEREGGLCNAVLGRRGGDAIVVPIPDVIVARADNGAVQLVTTKGTLKTNSRLYELERQLGADFVRVSKSAIVNINAIDRVESGFGGAYGVRMHDGAVEWISRRYLGAFKSAIGM</sequence>
<proteinExistence type="predicted"/>
<evidence type="ECO:0000313" key="2">
    <source>
        <dbReference type="EMBL" id="PAU69087.1"/>
    </source>
</evidence>
<dbReference type="AlphaFoldDB" id="A0A2A2EJB3"/>
<dbReference type="InterPro" id="IPR046947">
    <property type="entry name" value="LytR-like"/>
</dbReference>
<dbReference type="GO" id="GO:0000156">
    <property type="term" value="F:phosphorelay response regulator activity"/>
    <property type="evidence" value="ECO:0007669"/>
    <property type="project" value="InterPro"/>
</dbReference>
<feature type="domain" description="HTH LytTR-type" evidence="1">
    <location>
        <begin position="55"/>
        <end position="157"/>
    </location>
</feature>
<dbReference type="OrthoDB" id="9808614at2"/>
<dbReference type="EMBL" id="MVOH01000001">
    <property type="protein sequence ID" value="PAU69087.1"/>
    <property type="molecule type" value="Genomic_DNA"/>
</dbReference>
<dbReference type="GO" id="GO:0003677">
    <property type="term" value="F:DNA binding"/>
    <property type="evidence" value="ECO:0007669"/>
    <property type="project" value="UniProtKB-KW"/>
</dbReference>
<accession>A0A2A2EJB3</accession>
<gene>
    <name evidence="2" type="ORF">B1526_0068</name>
</gene>
<protein>
    <submittedName>
        <fullName evidence="2">LytTr DNA-binding domain-containing protein</fullName>
    </submittedName>
</protein>
<dbReference type="Gene3D" id="2.40.50.1020">
    <property type="entry name" value="LytTr DNA-binding domain"/>
    <property type="match status" value="1"/>
</dbReference>
<evidence type="ECO:0000313" key="3">
    <source>
        <dbReference type="Proteomes" id="UP000218399"/>
    </source>
</evidence>
<dbReference type="PANTHER" id="PTHR37299">
    <property type="entry name" value="TRANSCRIPTIONAL REGULATOR-RELATED"/>
    <property type="match status" value="1"/>
</dbReference>
<dbReference type="SMART" id="SM00850">
    <property type="entry name" value="LytTR"/>
    <property type="match status" value="1"/>
</dbReference>
<organism evidence="2 3">
    <name type="scientific">Bifidobacterium criceti</name>
    <dbReference type="NCBI Taxonomy" id="1960969"/>
    <lineage>
        <taxon>Bacteria</taxon>
        <taxon>Bacillati</taxon>
        <taxon>Actinomycetota</taxon>
        <taxon>Actinomycetes</taxon>
        <taxon>Bifidobacteriales</taxon>
        <taxon>Bifidobacteriaceae</taxon>
        <taxon>Bifidobacterium</taxon>
    </lineage>
</organism>
<keyword evidence="3" id="KW-1185">Reference proteome</keyword>
<dbReference type="InterPro" id="IPR007492">
    <property type="entry name" value="LytTR_DNA-bd_dom"/>
</dbReference>
<dbReference type="PROSITE" id="PS50930">
    <property type="entry name" value="HTH_LYTTR"/>
    <property type="match status" value="1"/>
</dbReference>
<comment type="caution">
    <text evidence="2">The sequence shown here is derived from an EMBL/GenBank/DDBJ whole genome shotgun (WGS) entry which is preliminary data.</text>
</comment>
<dbReference type="Pfam" id="PF04397">
    <property type="entry name" value="LytTR"/>
    <property type="match status" value="1"/>
</dbReference>
<dbReference type="RefSeq" id="WP_095614151.1">
    <property type="nucleotide sequence ID" value="NZ_MVOH01000001.1"/>
</dbReference>
<name>A0A2A2EJB3_9BIFI</name>